<dbReference type="PANTHER" id="PTHR13848">
    <property type="entry name" value="PROTEIN YIPPEE-LIKE CG15309-RELATED"/>
    <property type="match status" value="1"/>
</dbReference>
<evidence type="ECO:0000313" key="5">
    <source>
        <dbReference type="Proteomes" id="UP000050761"/>
    </source>
</evidence>
<protein>
    <submittedName>
        <fullName evidence="6">Protein yippee-like</fullName>
    </submittedName>
</protein>
<dbReference type="WBParaSite" id="HPBE_0000614001-mRNA-1">
    <property type="protein sequence ID" value="HPBE_0000614001-mRNA-1"/>
    <property type="gene ID" value="HPBE_0000614001"/>
</dbReference>
<dbReference type="GO" id="GO:0046872">
    <property type="term" value="F:metal ion binding"/>
    <property type="evidence" value="ECO:0007669"/>
    <property type="project" value="UniProtKB-KW"/>
</dbReference>
<dbReference type="PROSITE" id="PS51792">
    <property type="entry name" value="YIPPEE"/>
    <property type="match status" value="2"/>
</dbReference>
<keyword evidence="5" id="KW-1185">Reference proteome</keyword>
<dbReference type="AlphaFoldDB" id="A0A183FHB6"/>
<organism evidence="5 6">
    <name type="scientific">Heligmosomoides polygyrus</name>
    <name type="common">Parasitic roundworm</name>
    <dbReference type="NCBI Taxonomy" id="6339"/>
    <lineage>
        <taxon>Eukaryota</taxon>
        <taxon>Metazoa</taxon>
        <taxon>Ecdysozoa</taxon>
        <taxon>Nematoda</taxon>
        <taxon>Chromadorea</taxon>
        <taxon>Rhabditida</taxon>
        <taxon>Rhabditina</taxon>
        <taxon>Rhabditomorpha</taxon>
        <taxon>Strongyloidea</taxon>
        <taxon>Heligmosomidae</taxon>
        <taxon>Heligmosomoides</taxon>
    </lineage>
</organism>
<evidence type="ECO:0000256" key="2">
    <source>
        <dbReference type="ARBA" id="ARBA00022723"/>
    </source>
</evidence>
<feature type="domain" description="Yippee" evidence="4">
    <location>
        <begin position="1"/>
        <end position="94"/>
    </location>
</feature>
<dbReference type="Pfam" id="PF03226">
    <property type="entry name" value="Yippee-Mis18"/>
    <property type="match status" value="1"/>
</dbReference>
<sequence>LDDFLARFNATVNSSFHFLTGSSGRAMLFHRAWNLDYSEAQHRDMMTGKHIVRDVMCRICHKKVGWMYEFAMEDSQRYKEARIILEKALVDEEDGFPDPSDLPSSRLSEPTIACVSVFLRDLILICIPLLPLRFISHPQMPRMFFEHWGGRRTFSCEKCGTYLSNRQEVVSTRFSGTSLSLSLGVCFPTITFPGCTGRAFLFRRVANTRQGSPVVRKLTTGNHLVRDVYCLCCDTKLGWLYEFTNEDAERYKEGGSQNAPPLSPSTGFQALPGRYSIPKAYWSSSYSSYLPTE</sequence>
<evidence type="ECO:0000259" key="4">
    <source>
        <dbReference type="PROSITE" id="PS51792"/>
    </source>
</evidence>
<comment type="similarity">
    <text evidence="1">Belongs to the yippee family.</text>
</comment>
<feature type="domain" description="Yippee" evidence="4">
    <location>
        <begin position="152"/>
        <end position="267"/>
    </location>
</feature>
<proteinExistence type="inferred from homology"/>
<keyword evidence="2" id="KW-0479">Metal-binding</keyword>
<evidence type="ECO:0000256" key="1">
    <source>
        <dbReference type="ARBA" id="ARBA00005613"/>
    </source>
</evidence>
<evidence type="ECO:0000256" key="3">
    <source>
        <dbReference type="ARBA" id="ARBA00022833"/>
    </source>
</evidence>
<name>A0A183FHB6_HELPZ</name>
<dbReference type="InterPro" id="IPR039058">
    <property type="entry name" value="Yippee_fam"/>
</dbReference>
<accession>A0A183FHB6</accession>
<keyword evidence="3" id="KW-0862">Zinc</keyword>
<reference evidence="6" key="1">
    <citation type="submission" date="2019-09" db="UniProtKB">
        <authorList>
            <consortium name="WormBaseParasite"/>
        </authorList>
    </citation>
    <scope>IDENTIFICATION</scope>
</reference>
<evidence type="ECO:0000313" key="6">
    <source>
        <dbReference type="WBParaSite" id="HPBE_0000614001-mRNA-1"/>
    </source>
</evidence>
<dbReference type="Proteomes" id="UP000050761">
    <property type="component" value="Unassembled WGS sequence"/>
</dbReference>
<dbReference type="InterPro" id="IPR034751">
    <property type="entry name" value="Yippee"/>
</dbReference>
<dbReference type="InterPro" id="IPR004910">
    <property type="entry name" value="Yippee/Mis18/Cereblon"/>
</dbReference>